<dbReference type="GO" id="GO:0004553">
    <property type="term" value="F:hydrolase activity, hydrolyzing O-glycosyl compounds"/>
    <property type="evidence" value="ECO:0007669"/>
    <property type="project" value="InterPro"/>
</dbReference>
<dbReference type="STRING" id="1642646.ING2E5A_2543"/>
<reference evidence="2 3" key="1">
    <citation type="submission" date="2016-08" db="EMBL/GenBank/DDBJ databases">
        <authorList>
            <person name="Seilhamer J.J."/>
        </authorList>
    </citation>
    <scope>NUCLEOTIDE SEQUENCE [LARGE SCALE GENOMIC DNA]</scope>
    <source>
        <strain evidence="2">ING2-E5A</strain>
    </source>
</reference>
<protein>
    <submittedName>
        <fullName evidence="2">Polysaccharide lyase family 8 super-sandwich domain protein</fullName>
    </submittedName>
</protein>
<dbReference type="Proteomes" id="UP000178485">
    <property type="component" value="Chromosome i"/>
</dbReference>
<dbReference type="EMBL" id="LT608328">
    <property type="protein sequence ID" value="SCM59339.1"/>
    <property type="molecule type" value="Genomic_DNA"/>
</dbReference>
<dbReference type="GO" id="GO:0030246">
    <property type="term" value="F:carbohydrate binding"/>
    <property type="evidence" value="ECO:0007669"/>
    <property type="project" value="InterPro"/>
</dbReference>
<feature type="domain" description="Carbohydrate-binding" evidence="1">
    <location>
        <begin position="62"/>
        <end position="224"/>
    </location>
</feature>
<organism evidence="2 3">
    <name type="scientific">Petrimonas mucosa</name>
    <dbReference type="NCBI Taxonomy" id="1642646"/>
    <lineage>
        <taxon>Bacteria</taxon>
        <taxon>Pseudomonadati</taxon>
        <taxon>Bacteroidota</taxon>
        <taxon>Bacteroidia</taxon>
        <taxon>Bacteroidales</taxon>
        <taxon>Dysgonomonadaceae</taxon>
        <taxon>Petrimonas</taxon>
    </lineage>
</organism>
<dbReference type="AlphaFoldDB" id="A0A1G4G9W6"/>
<proteinExistence type="predicted"/>
<sequence>MKPSIFTLLTVCLLVSACSIKDKFLIVPVAKNIKVDGESEDWCVEPLIGPLIECWKHLTDDTKLYLAHDFDWLYFAFDVADTEITYNNDSEESSVNVSDRVELFFAQDTKLEKMYYCIEIDPQGKVMDYSALHYRQFDYKWDLQAMKIATRIDNDQYFVEGAISLDQIRKLGLLSSDGKLIMGFYRGDFASSEDTNPNWWSWIDPKTNDPDFHVCTSFGSLYLSSK</sequence>
<dbReference type="Gene3D" id="2.60.40.1190">
    <property type="match status" value="1"/>
</dbReference>
<dbReference type="GO" id="GO:0016829">
    <property type="term" value="F:lyase activity"/>
    <property type="evidence" value="ECO:0007669"/>
    <property type="project" value="UniProtKB-KW"/>
</dbReference>
<dbReference type="KEGG" id="pmuc:ING2E5A_2543"/>
<evidence type="ECO:0000313" key="2">
    <source>
        <dbReference type="EMBL" id="SCM59339.1"/>
    </source>
</evidence>
<name>A0A1G4G9W6_9BACT</name>
<evidence type="ECO:0000313" key="3">
    <source>
        <dbReference type="Proteomes" id="UP000178485"/>
    </source>
</evidence>
<dbReference type="InterPro" id="IPR010502">
    <property type="entry name" value="Carb-bd_dom_fam9"/>
</dbReference>
<dbReference type="GO" id="GO:0016052">
    <property type="term" value="P:carbohydrate catabolic process"/>
    <property type="evidence" value="ECO:0007669"/>
    <property type="project" value="InterPro"/>
</dbReference>
<dbReference type="SUPFAM" id="SSF49344">
    <property type="entry name" value="CBD9-like"/>
    <property type="match status" value="1"/>
</dbReference>
<dbReference type="Pfam" id="PF06452">
    <property type="entry name" value="CBM9_1"/>
    <property type="match status" value="1"/>
</dbReference>
<keyword evidence="2" id="KW-0456">Lyase</keyword>
<gene>
    <name evidence="2" type="ORF">ING2E5A_2543</name>
</gene>
<accession>A0A1G4G9W6</accession>
<keyword evidence="3" id="KW-1185">Reference proteome</keyword>
<dbReference type="PROSITE" id="PS51257">
    <property type="entry name" value="PROKAR_LIPOPROTEIN"/>
    <property type="match status" value="1"/>
</dbReference>
<evidence type="ECO:0000259" key="1">
    <source>
        <dbReference type="Pfam" id="PF06452"/>
    </source>
</evidence>